<dbReference type="Proteomes" id="UP001596263">
    <property type="component" value="Unassembled WGS sequence"/>
</dbReference>
<organism evidence="1 2">
    <name type="scientific">Streptomyces coerulescens</name>
    <dbReference type="NCBI Taxonomy" id="29304"/>
    <lineage>
        <taxon>Bacteria</taxon>
        <taxon>Bacillati</taxon>
        <taxon>Actinomycetota</taxon>
        <taxon>Actinomycetes</taxon>
        <taxon>Kitasatosporales</taxon>
        <taxon>Streptomycetaceae</taxon>
        <taxon>Streptomyces</taxon>
    </lineage>
</organism>
<protein>
    <submittedName>
        <fullName evidence="1">Uncharacterized protein</fullName>
    </submittedName>
</protein>
<gene>
    <name evidence="1" type="ORF">ACFPQ9_35805</name>
</gene>
<comment type="caution">
    <text evidence="1">The sequence shown here is derived from an EMBL/GenBank/DDBJ whole genome shotgun (WGS) entry which is preliminary data.</text>
</comment>
<evidence type="ECO:0000313" key="1">
    <source>
        <dbReference type="EMBL" id="MFC5219220.1"/>
    </source>
</evidence>
<evidence type="ECO:0000313" key="2">
    <source>
        <dbReference type="Proteomes" id="UP001596263"/>
    </source>
</evidence>
<name>A0ABW0CXK0_STRCD</name>
<dbReference type="EMBL" id="JBHSKM010000040">
    <property type="protein sequence ID" value="MFC5219220.1"/>
    <property type="molecule type" value="Genomic_DNA"/>
</dbReference>
<accession>A0ABW0CXK0</accession>
<reference evidence="2" key="1">
    <citation type="journal article" date="2019" name="Int. J. Syst. Evol. Microbiol.">
        <title>The Global Catalogue of Microorganisms (GCM) 10K type strain sequencing project: providing services to taxonomists for standard genome sequencing and annotation.</title>
        <authorList>
            <consortium name="The Broad Institute Genomics Platform"/>
            <consortium name="The Broad Institute Genome Sequencing Center for Infectious Disease"/>
            <person name="Wu L."/>
            <person name="Ma J."/>
        </authorList>
    </citation>
    <scope>NUCLEOTIDE SEQUENCE [LARGE SCALE GENOMIC DNA]</scope>
    <source>
        <strain evidence="2">KCTC 42586</strain>
    </source>
</reference>
<sequence length="96" mass="11096">MGDQVAKYIEKDVKKLYTYLKRNEPSLASQLRRMIMQGAARQLGRRLVDDVLDELDDYARSHHVTASDLEDLDIDVDVDGGDVDIDWDFDISDLFY</sequence>
<keyword evidence="2" id="KW-1185">Reference proteome</keyword>
<dbReference type="RefSeq" id="WP_380862773.1">
    <property type="nucleotide sequence ID" value="NZ_JBHSKM010000040.1"/>
</dbReference>
<proteinExistence type="predicted"/>